<dbReference type="GO" id="GO:0003677">
    <property type="term" value="F:DNA binding"/>
    <property type="evidence" value="ECO:0007669"/>
    <property type="project" value="UniProtKB-KW"/>
</dbReference>
<protein>
    <submittedName>
        <fullName evidence="6">Phage integrase family protein</fullName>
    </submittedName>
</protein>
<proteinExistence type="inferred from homology"/>
<dbReference type="Pfam" id="PF00589">
    <property type="entry name" value="Phage_integrase"/>
    <property type="match status" value="1"/>
</dbReference>
<dbReference type="InterPro" id="IPR010998">
    <property type="entry name" value="Integrase_recombinase_N"/>
</dbReference>
<evidence type="ECO:0000256" key="1">
    <source>
        <dbReference type="ARBA" id="ARBA00008857"/>
    </source>
</evidence>
<name>A0A2H1I2M5_9MICO</name>
<dbReference type="PANTHER" id="PTHR30349">
    <property type="entry name" value="PHAGE INTEGRASE-RELATED"/>
    <property type="match status" value="1"/>
</dbReference>
<dbReference type="Gene3D" id="1.10.150.130">
    <property type="match status" value="1"/>
</dbReference>
<dbReference type="GO" id="GO:0006310">
    <property type="term" value="P:DNA recombination"/>
    <property type="evidence" value="ECO:0007669"/>
    <property type="project" value="UniProtKB-KW"/>
</dbReference>
<dbReference type="SUPFAM" id="SSF56349">
    <property type="entry name" value="DNA breaking-rejoining enzymes"/>
    <property type="match status" value="1"/>
</dbReference>
<dbReference type="InterPro" id="IPR013762">
    <property type="entry name" value="Integrase-like_cat_sf"/>
</dbReference>
<feature type="region of interest" description="Disordered" evidence="4">
    <location>
        <begin position="413"/>
        <end position="438"/>
    </location>
</feature>
<feature type="compositionally biased region" description="Basic and acidic residues" evidence="4">
    <location>
        <begin position="1"/>
        <end position="12"/>
    </location>
</feature>
<accession>A0A2H1I2M5</accession>
<dbReference type="CDD" id="cd01189">
    <property type="entry name" value="INT_ICEBs1_C_like"/>
    <property type="match status" value="1"/>
</dbReference>
<evidence type="ECO:0000259" key="5">
    <source>
        <dbReference type="PROSITE" id="PS51898"/>
    </source>
</evidence>
<feature type="domain" description="Tyr recombinase" evidence="5">
    <location>
        <begin position="218"/>
        <end position="410"/>
    </location>
</feature>
<dbReference type="EMBL" id="FXZE01000002">
    <property type="protein sequence ID" value="SMX69437.1"/>
    <property type="molecule type" value="Genomic_DNA"/>
</dbReference>
<dbReference type="PANTHER" id="PTHR30349:SF64">
    <property type="entry name" value="PROPHAGE INTEGRASE INTD-RELATED"/>
    <property type="match status" value="1"/>
</dbReference>
<dbReference type="GO" id="GO:0015074">
    <property type="term" value="P:DNA integration"/>
    <property type="evidence" value="ECO:0007669"/>
    <property type="project" value="InterPro"/>
</dbReference>
<reference evidence="7" key="1">
    <citation type="submission" date="2017-03" db="EMBL/GenBank/DDBJ databases">
        <authorList>
            <person name="Monnet C."/>
        </authorList>
    </citation>
    <scope>NUCLEOTIDE SEQUENCE [LARGE SCALE GENOMIC DNA]</scope>
    <source>
        <strain evidence="7">P10</strain>
    </source>
</reference>
<feature type="compositionally biased region" description="Basic and acidic residues" evidence="4">
    <location>
        <begin position="413"/>
        <end position="426"/>
    </location>
</feature>
<feature type="region of interest" description="Disordered" evidence="4">
    <location>
        <begin position="200"/>
        <end position="221"/>
    </location>
</feature>
<keyword evidence="3" id="KW-0233">DNA recombination</keyword>
<dbReference type="RefSeq" id="WP_009881981.1">
    <property type="nucleotide sequence ID" value="NZ_FXZE01000002.1"/>
</dbReference>
<feature type="compositionally biased region" description="Basic and acidic residues" evidence="4">
    <location>
        <begin position="210"/>
        <end position="219"/>
    </location>
</feature>
<evidence type="ECO:0000256" key="4">
    <source>
        <dbReference type="SAM" id="MobiDB-lite"/>
    </source>
</evidence>
<evidence type="ECO:0000313" key="6">
    <source>
        <dbReference type="EMBL" id="SMX69437.1"/>
    </source>
</evidence>
<sequence length="438" mass="49629">MSATTKEKKASPREAWGSLRKLPSGRWQARYPGPDGETHTARTEDDKALTFQTKTDARTWLSSVHTKIALGTWEIPEVQATRRRAEAEAEAARTIGFTEYADRWIEMIRTQPNRSGKMRSEGTIRSYKGKVNGYLIPEFDDTPIRDIDKERIRLMTDKLDKIPSPLNPKSKFNGVTRPVLIVLMMILRQAARDGIIAKEPDVPMPRQKPVRHDADHDPGEDVATPAQVEALYDAMPKRWAIAVLLAAWCQLRRGECLGLQRRDIEWRPDGSAILHVRRQLNANTGDFTDPKSEAGKRSLSVPRIMRDRLWEHLRDYVAKEAKAPVIAASVQGSVPLSNTRWWNVWSEAKDAVDVIDSGFRFHDLRHTGLTIFAQEGATLAELMRRGGHSDMRVVLRYQHATMARDRELADRMSDRVEAHLRKKENGEAASSPDGDGHL</sequence>
<dbReference type="Gene3D" id="1.10.443.10">
    <property type="entry name" value="Intergrase catalytic core"/>
    <property type="match status" value="1"/>
</dbReference>
<evidence type="ECO:0000256" key="3">
    <source>
        <dbReference type="ARBA" id="ARBA00023172"/>
    </source>
</evidence>
<dbReference type="PROSITE" id="PS51898">
    <property type="entry name" value="TYR_RECOMBINASE"/>
    <property type="match status" value="1"/>
</dbReference>
<dbReference type="InterPro" id="IPR050090">
    <property type="entry name" value="Tyrosine_recombinase_XerCD"/>
</dbReference>
<dbReference type="Pfam" id="PF26003">
    <property type="entry name" value="Integrase_N_phage"/>
    <property type="match status" value="1"/>
</dbReference>
<dbReference type="Proteomes" id="UP000234342">
    <property type="component" value="Unassembled WGS sequence"/>
</dbReference>
<dbReference type="AlphaFoldDB" id="A0A2H1I2M5"/>
<keyword evidence="7" id="KW-1185">Reference proteome</keyword>
<dbReference type="InterPro" id="IPR011010">
    <property type="entry name" value="DNA_brk_join_enz"/>
</dbReference>
<dbReference type="GeneID" id="82878469"/>
<organism evidence="6 7">
    <name type="scientific">Brevibacterium antiquum</name>
    <dbReference type="NCBI Taxonomy" id="234835"/>
    <lineage>
        <taxon>Bacteria</taxon>
        <taxon>Bacillati</taxon>
        <taxon>Actinomycetota</taxon>
        <taxon>Actinomycetes</taxon>
        <taxon>Micrococcales</taxon>
        <taxon>Brevibacteriaceae</taxon>
        <taxon>Brevibacterium</taxon>
    </lineage>
</organism>
<dbReference type="InterPro" id="IPR002104">
    <property type="entry name" value="Integrase_catalytic"/>
</dbReference>
<evidence type="ECO:0000313" key="7">
    <source>
        <dbReference type="Proteomes" id="UP000234342"/>
    </source>
</evidence>
<keyword evidence="2" id="KW-0238">DNA-binding</keyword>
<gene>
    <name evidence="6" type="ORF">BANT10_00492</name>
</gene>
<feature type="region of interest" description="Disordered" evidence="4">
    <location>
        <begin position="1"/>
        <end position="42"/>
    </location>
</feature>
<dbReference type="InterPro" id="IPR058717">
    <property type="entry name" value="Phage_L5_Integrase_N"/>
</dbReference>
<comment type="similarity">
    <text evidence="1">Belongs to the 'phage' integrase family.</text>
</comment>
<evidence type="ECO:0000256" key="2">
    <source>
        <dbReference type="ARBA" id="ARBA00023125"/>
    </source>
</evidence>